<accession>U2FPH7</accession>
<feature type="transmembrane region" description="Helical" evidence="1">
    <location>
        <begin position="284"/>
        <end position="309"/>
    </location>
</feature>
<keyword evidence="3" id="KW-1185">Reference proteome</keyword>
<gene>
    <name evidence="2" type="ORF">HLPCO_000578</name>
</gene>
<feature type="transmembrane region" description="Helical" evidence="1">
    <location>
        <begin position="141"/>
        <end position="174"/>
    </location>
</feature>
<protein>
    <submittedName>
        <fullName evidence="2">ABC-2 type transport permease protein</fullName>
    </submittedName>
</protein>
<evidence type="ECO:0000256" key="1">
    <source>
        <dbReference type="SAM" id="Phobius"/>
    </source>
</evidence>
<dbReference type="GO" id="GO:0005886">
    <property type="term" value="C:plasma membrane"/>
    <property type="evidence" value="ECO:0007669"/>
    <property type="project" value="UniProtKB-SubCell"/>
</dbReference>
<keyword evidence="1" id="KW-1133">Transmembrane helix</keyword>
<feature type="transmembrane region" description="Helical" evidence="1">
    <location>
        <begin position="54"/>
        <end position="72"/>
    </location>
</feature>
<sequence length="315" mass="35699">MVIFTQTFKMMLKLKRTLIYLIFIALGSLLAVFAMREAIDGTSTNVNLLIDRYLSIFFMFTFMWVIGIPFLISMANRGASLIQEEIEEGTLVVLVSKPISRYRILLEKWLASFVVSLLLGLTSMFINLTMMVFMLSLDSAIISILLSLQLSLIVYIIFMNIVMTSISLMFSLVLKKRVRTIILLVVLIMVTFAVFPLFKVPLMQMGYYDGLKLYLIDLNYQFGVVYYTIIDTFTTIKFTPETQVIISQFLGIFEVGNASPFTNGYGGIDEDLGFLHGNFGISKYIHPAIIISFWVTVSAANILLSTLLVKRMDIS</sequence>
<organism evidence="2 3">
    <name type="scientific">Haloplasma contractile SSD-17B</name>
    <dbReference type="NCBI Taxonomy" id="1033810"/>
    <lineage>
        <taxon>Bacteria</taxon>
        <taxon>Bacillati</taxon>
        <taxon>Mycoplasmatota</taxon>
        <taxon>Mollicutes</taxon>
        <taxon>Haloplasmatales</taxon>
        <taxon>Haloplasmataceae</taxon>
        <taxon>Haloplasma</taxon>
    </lineage>
</organism>
<dbReference type="OrthoDB" id="1655534at2"/>
<name>U2FPH7_9MOLU</name>
<dbReference type="RefSeq" id="WP_008827010.1">
    <property type="nucleotide sequence ID" value="NZ_AFNU02000002.1"/>
</dbReference>
<keyword evidence="1" id="KW-0812">Transmembrane</keyword>
<dbReference type="Proteomes" id="UP000005707">
    <property type="component" value="Unassembled WGS sequence"/>
</dbReference>
<dbReference type="STRING" id="1033810.HLPCO_000578"/>
<dbReference type="GO" id="GO:0140359">
    <property type="term" value="F:ABC-type transporter activity"/>
    <property type="evidence" value="ECO:0007669"/>
    <property type="project" value="InterPro"/>
</dbReference>
<evidence type="ECO:0000313" key="2">
    <source>
        <dbReference type="EMBL" id="ERJ12979.1"/>
    </source>
</evidence>
<reference evidence="2 3" key="1">
    <citation type="journal article" date="2011" name="J. Bacteriol.">
        <title>Genome sequence of Haloplasma contractile, an unusual contractile bacterium from a deep-sea anoxic brine lake.</title>
        <authorList>
            <person name="Antunes A."/>
            <person name="Alam I."/>
            <person name="El Dorry H."/>
            <person name="Siam R."/>
            <person name="Robertson A."/>
            <person name="Bajic V.B."/>
            <person name="Stingl U."/>
        </authorList>
    </citation>
    <scope>NUCLEOTIDE SEQUENCE [LARGE SCALE GENOMIC DNA]</scope>
    <source>
        <strain evidence="2 3">SSD-17B</strain>
    </source>
</reference>
<reference evidence="2 3" key="2">
    <citation type="journal article" date="2013" name="PLoS ONE">
        <title>INDIGO - INtegrated Data Warehouse of MIcrobial GenOmes with Examples from the Red Sea Extremophiles.</title>
        <authorList>
            <person name="Alam I."/>
            <person name="Antunes A."/>
            <person name="Kamau A.A."/>
            <person name="Ba Alawi W."/>
            <person name="Kalkatawi M."/>
            <person name="Stingl U."/>
            <person name="Bajic V.B."/>
        </authorList>
    </citation>
    <scope>NUCLEOTIDE SEQUENCE [LARGE SCALE GENOMIC DNA]</scope>
    <source>
        <strain evidence="2 3">SSD-17B</strain>
    </source>
</reference>
<feature type="transmembrane region" description="Helical" evidence="1">
    <location>
        <begin position="181"/>
        <end position="198"/>
    </location>
</feature>
<dbReference type="InParanoid" id="U2FPH7"/>
<keyword evidence="1" id="KW-0472">Membrane</keyword>
<dbReference type="EMBL" id="AFNU02000002">
    <property type="protein sequence ID" value="ERJ12979.1"/>
    <property type="molecule type" value="Genomic_DNA"/>
</dbReference>
<dbReference type="AlphaFoldDB" id="U2FPH7"/>
<evidence type="ECO:0000313" key="3">
    <source>
        <dbReference type="Proteomes" id="UP000005707"/>
    </source>
</evidence>
<comment type="caution">
    <text evidence="2">The sequence shown here is derived from an EMBL/GenBank/DDBJ whole genome shotgun (WGS) entry which is preliminary data.</text>
</comment>
<dbReference type="eggNOG" id="COG1277">
    <property type="taxonomic scope" value="Bacteria"/>
</dbReference>
<feature type="transmembrane region" description="Helical" evidence="1">
    <location>
        <begin position="109"/>
        <end position="135"/>
    </location>
</feature>
<dbReference type="Pfam" id="PF12679">
    <property type="entry name" value="ABC2_membrane_2"/>
    <property type="match status" value="1"/>
</dbReference>
<proteinExistence type="predicted"/>